<evidence type="ECO:0000256" key="4">
    <source>
        <dbReference type="ARBA" id="ARBA00034247"/>
    </source>
</evidence>
<gene>
    <name evidence="8" type="primary">cph2_1</name>
    <name evidence="8" type="ORF">ERS008555_00051</name>
</gene>
<evidence type="ECO:0000256" key="1">
    <source>
        <dbReference type="ARBA" id="ARBA00001946"/>
    </source>
</evidence>
<dbReference type="PANTHER" id="PTHR45138:SF9">
    <property type="entry name" value="DIGUANYLATE CYCLASE DGCM-RELATED"/>
    <property type="match status" value="1"/>
</dbReference>
<comment type="cofactor">
    <cofactor evidence="1">
        <name>Mg(2+)</name>
        <dbReference type="ChEBI" id="CHEBI:18420"/>
    </cofactor>
</comment>
<evidence type="ECO:0000259" key="5">
    <source>
        <dbReference type="PROSITE" id="PS50112"/>
    </source>
</evidence>
<dbReference type="Pfam" id="PF00990">
    <property type="entry name" value="GGDEF"/>
    <property type="match status" value="1"/>
</dbReference>
<dbReference type="GO" id="GO:1902201">
    <property type="term" value="P:negative regulation of bacterial-type flagellum-dependent cell motility"/>
    <property type="evidence" value="ECO:0007669"/>
    <property type="project" value="TreeGrafter"/>
</dbReference>
<feature type="domain" description="PAC" evidence="6">
    <location>
        <begin position="111"/>
        <end position="163"/>
    </location>
</feature>
<comment type="pathway">
    <text evidence="2">Purine metabolism; 3',5'-cyclic di-GMP biosynthesis.</text>
</comment>
<dbReference type="PROSITE" id="PS50887">
    <property type="entry name" value="GGDEF"/>
    <property type="match status" value="1"/>
</dbReference>
<organism evidence="8 9">
    <name type="scientific">Yersinia rohdei</name>
    <dbReference type="NCBI Taxonomy" id="29485"/>
    <lineage>
        <taxon>Bacteria</taxon>
        <taxon>Pseudomonadati</taxon>
        <taxon>Pseudomonadota</taxon>
        <taxon>Gammaproteobacteria</taxon>
        <taxon>Enterobacterales</taxon>
        <taxon>Yersiniaceae</taxon>
        <taxon>Yersinia</taxon>
    </lineage>
</organism>
<dbReference type="SMART" id="SM00267">
    <property type="entry name" value="GGDEF"/>
    <property type="match status" value="1"/>
</dbReference>
<dbReference type="GO" id="GO:0043709">
    <property type="term" value="P:cell adhesion involved in single-species biofilm formation"/>
    <property type="evidence" value="ECO:0007669"/>
    <property type="project" value="TreeGrafter"/>
</dbReference>
<sequence length="469" mass="52398">MSLFSFFYGHWNSLTKKVSGRYPKDKPVMSGNEKDKLSNLKLDALLNAEKNVAIITTDLDNCITIFNVGAERMFGYSKTEVLGCPISTVLNIPEKGEAQETLNHLLLNRRDTSEWRYQRKDGERFWGSLSVHEIISDTGSNIGYISIVSDISEKKSLLIELEENKQLMDRLTKNLPAMIYAYYLKSDGKSYFKYCSEGVRKIFDLAPADVLNVTREANPLFSRIHTDDMDVLKQASTASQQNLSVWSCDFRVVLPGKGTHWLHGESFPILQQDGAVIWYGSFFDITELKQSESILKALSQTDVLTGVANRRHFDEIYQRVWKENCIKGGALSVLMIDFDNFKSFNDFYGHAMGDVCLKSIVENLSKSIRGDSDILARYGGEEFIVLLAPSTLADATAVAERMRNSIEELDIPHGMSPQGRVTISIGVASVSQPGGHLSAKDLSNAADKALYRAKNAGKNRVEVIVLSDT</sequence>
<dbReference type="RefSeq" id="WP_050534433.1">
    <property type="nucleotide sequence ID" value="NZ_CTKE01000001.1"/>
</dbReference>
<feature type="domain" description="GGDEF" evidence="7">
    <location>
        <begin position="329"/>
        <end position="466"/>
    </location>
</feature>
<dbReference type="PROSITE" id="PS50113">
    <property type="entry name" value="PAC"/>
    <property type="match status" value="1"/>
</dbReference>
<dbReference type="SUPFAM" id="SSF55073">
    <property type="entry name" value="Nucleotide cyclase"/>
    <property type="match status" value="1"/>
</dbReference>
<dbReference type="PANTHER" id="PTHR45138">
    <property type="entry name" value="REGULATORY COMPONENTS OF SENSORY TRANSDUCTION SYSTEM"/>
    <property type="match status" value="1"/>
</dbReference>
<dbReference type="InterPro" id="IPR043128">
    <property type="entry name" value="Rev_trsase/Diguanyl_cyclase"/>
</dbReference>
<dbReference type="EC" id="2.7.7.65" evidence="3"/>
<dbReference type="AlphaFoldDB" id="A0A0U1HME7"/>
<dbReference type="InterPro" id="IPR001610">
    <property type="entry name" value="PAC"/>
</dbReference>
<dbReference type="Proteomes" id="UP000042054">
    <property type="component" value="Unassembled WGS sequence"/>
</dbReference>
<dbReference type="InterPro" id="IPR029787">
    <property type="entry name" value="Nucleotide_cyclase"/>
</dbReference>
<dbReference type="FunFam" id="3.30.70.270:FF:000001">
    <property type="entry name" value="Diguanylate cyclase domain protein"/>
    <property type="match status" value="1"/>
</dbReference>
<dbReference type="InterPro" id="IPR013655">
    <property type="entry name" value="PAS_fold_3"/>
</dbReference>
<evidence type="ECO:0000313" key="8">
    <source>
        <dbReference type="EMBL" id="CQI87730.1"/>
    </source>
</evidence>
<evidence type="ECO:0000259" key="7">
    <source>
        <dbReference type="PROSITE" id="PS50887"/>
    </source>
</evidence>
<dbReference type="GO" id="GO:0052621">
    <property type="term" value="F:diguanylate cyclase activity"/>
    <property type="evidence" value="ECO:0007669"/>
    <property type="project" value="UniProtKB-EC"/>
</dbReference>
<dbReference type="CDD" id="cd01949">
    <property type="entry name" value="GGDEF"/>
    <property type="match status" value="1"/>
</dbReference>
<dbReference type="STRING" id="29485.CH64_878"/>
<proteinExistence type="predicted"/>
<dbReference type="InterPro" id="IPR000160">
    <property type="entry name" value="GGDEF_dom"/>
</dbReference>
<dbReference type="Gene3D" id="3.30.450.20">
    <property type="entry name" value="PAS domain"/>
    <property type="match status" value="2"/>
</dbReference>
<dbReference type="CDD" id="cd00130">
    <property type="entry name" value="PAS"/>
    <property type="match status" value="2"/>
</dbReference>
<dbReference type="NCBIfam" id="TIGR00229">
    <property type="entry name" value="sensory_box"/>
    <property type="match status" value="1"/>
</dbReference>
<dbReference type="Pfam" id="PF08447">
    <property type="entry name" value="PAS_3"/>
    <property type="match status" value="1"/>
</dbReference>
<dbReference type="NCBIfam" id="TIGR00254">
    <property type="entry name" value="GGDEF"/>
    <property type="match status" value="1"/>
</dbReference>
<dbReference type="GO" id="GO:0005886">
    <property type="term" value="C:plasma membrane"/>
    <property type="evidence" value="ECO:0007669"/>
    <property type="project" value="TreeGrafter"/>
</dbReference>
<feature type="domain" description="PAS" evidence="5">
    <location>
        <begin position="38"/>
        <end position="109"/>
    </location>
</feature>
<evidence type="ECO:0000259" key="6">
    <source>
        <dbReference type="PROSITE" id="PS50113"/>
    </source>
</evidence>
<dbReference type="InterPro" id="IPR035965">
    <property type="entry name" value="PAS-like_dom_sf"/>
</dbReference>
<name>A0A0U1HME7_YERRO</name>
<dbReference type="EMBL" id="CTKE01000001">
    <property type="protein sequence ID" value="CQI87730.1"/>
    <property type="molecule type" value="Genomic_DNA"/>
</dbReference>
<evidence type="ECO:0000256" key="2">
    <source>
        <dbReference type="ARBA" id="ARBA00004665"/>
    </source>
</evidence>
<dbReference type="InterPro" id="IPR050469">
    <property type="entry name" value="Diguanylate_Cyclase"/>
</dbReference>
<dbReference type="SMART" id="SM00086">
    <property type="entry name" value="PAC"/>
    <property type="match status" value="2"/>
</dbReference>
<reference evidence="8 9" key="1">
    <citation type="submission" date="2015-03" db="EMBL/GenBank/DDBJ databases">
        <authorList>
            <person name="Murphy D."/>
        </authorList>
    </citation>
    <scope>NUCLEOTIDE SEQUENCE [LARGE SCALE GENOMIC DNA]</scope>
    <source>
        <strain evidence="8 9">68/02</strain>
    </source>
</reference>
<dbReference type="Pfam" id="PF13426">
    <property type="entry name" value="PAS_9"/>
    <property type="match status" value="1"/>
</dbReference>
<evidence type="ECO:0000256" key="3">
    <source>
        <dbReference type="ARBA" id="ARBA00012528"/>
    </source>
</evidence>
<dbReference type="SUPFAM" id="SSF55785">
    <property type="entry name" value="PYP-like sensor domain (PAS domain)"/>
    <property type="match status" value="2"/>
</dbReference>
<comment type="catalytic activity">
    <reaction evidence="4">
        <text>2 GTP = 3',3'-c-di-GMP + 2 diphosphate</text>
        <dbReference type="Rhea" id="RHEA:24898"/>
        <dbReference type="ChEBI" id="CHEBI:33019"/>
        <dbReference type="ChEBI" id="CHEBI:37565"/>
        <dbReference type="ChEBI" id="CHEBI:58805"/>
        <dbReference type="EC" id="2.7.7.65"/>
    </reaction>
</comment>
<dbReference type="InterPro" id="IPR000700">
    <property type="entry name" value="PAS-assoc_C"/>
</dbReference>
<dbReference type="InterPro" id="IPR000014">
    <property type="entry name" value="PAS"/>
</dbReference>
<accession>A0A0U1HME7</accession>
<dbReference type="Gene3D" id="3.30.70.270">
    <property type="match status" value="1"/>
</dbReference>
<protein>
    <recommendedName>
        <fullName evidence="3">diguanylate cyclase</fullName>
        <ecNumber evidence="3">2.7.7.65</ecNumber>
    </recommendedName>
</protein>
<dbReference type="SMART" id="SM00091">
    <property type="entry name" value="PAS"/>
    <property type="match status" value="2"/>
</dbReference>
<dbReference type="PROSITE" id="PS50112">
    <property type="entry name" value="PAS"/>
    <property type="match status" value="1"/>
</dbReference>
<evidence type="ECO:0000313" key="9">
    <source>
        <dbReference type="Proteomes" id="UP000042054"/>
    </source>
</evidence>